<dbReference type="AlphaFoldDB" id="A0AAW1TE12"/>
<dbReference type="PANTHER" id="PTHR12817">
    <property type="entry name" value="TRAFFICKING PROTEIN PARTICLE COMPLEX SUBUNIT 6B"/>
    <property type="match status" value="1"/>
</dbReference>
<organism evidence="3 4">
    <name type="scientific">Apatococcus fuscideae</name>
    <dbReference type="NCBI Taxonomy" id="2026836"/>
    <lineage>
        <taxon>Eukaryota</taxon>
        <taxon>Viridiplantae</taxon>
        <taxon>Chlorophyta</taxon>
        <taxon>core chlorophytes</taxon>
        <taxon>Trebouxiophyceae</taxon>
        <taxon>Chlorellales</taxon>
        <taxon>Chlorellaceae</taxon>
        <taxon>Apatococcus</taxon>
    </lineage>
</organism>
<sequence>MERQRRTCAETCLELLSIELVHYYAAQNQAPLAASTEAIGFRVGRQLAERCTWDRPRLVEQLDVMKFICKEFWIELFQKQVDNLRTNHRGTFVLKDSNFRWLSKLSVDLPPPIKGPPADTQGGAADKGTPRESNGALPTSPTASEAAQDYLHLPCAIIRGALTHLGLPCTVSADASALPACDFTINIRAS</sequence>
<dbReference type="FunFam" id="3.30.1380.20:FF:000008">
    <property type="entry name" value="trafficking protein particle complex subunit 6B"/>
    <property type="match status" value="1"/>
</dbReference>
<reference evidence="3 4" key="1">
    <citation type="journal article" date="2024" name="Nat. Commun.">
        <title>Phylogenomics reveals the evolutionary origins of lichenization in chlorophyte algae.</title>
        <authorList>
            <person name="Puginier C."/>
            <person name="Libourel C."/>
            <person name="Otte J."/>
            <person name="Skaloud P."/>
            <person name="Haon M."/>
            <person name="Grisel S."/>
            <person name="Petersen M."/>
            <person name="Berrin J.G."/>
            <person name="Delaux P.M."/>
            <person name="Dal Grande F."/>
            <person name="Keller J."/>
        </authorList>
    </citation>
    <scope>NUCLEOTIDE SEQUENCE [LARGE SCALE GENOMIC DNA]</scope>
    <source>
        <strain evidence="3 4">SAG 2523</strain>
    </source>
</reference>
<evidence type="ECO:0000313" key="4">
    <source>
        <dbReference type="Proteomes" id="UP001485043"/>
    </source>
</evidence>
<feature type="region of interest" description="Disordered" evidence="2">
    <location>
        <begin position="110"/>
        <end position="142"/>
    </location>
</feature>
<name>A0AAW1TE12_9CHLO</name>
<evidence type="ECO:0000256" key="1">
    <source>
        <dbReference type="ARBA" id="ARBA00006218"/>
    </source>
</evidence>
<evidence type="ECO:0008006" key="5">
    <source>
        <dbReference type="Google" id="ProtNLM"/>
    </source>
</evidence>
<dbReference type="Proteomes" id="UP001485043">
    <property type="component" value="Unassembled WGS sequence"/>
</dbReference>
<dbReference type="InterPro" id="IPR037992">
    <property type="entry name" value="TRAPPC6/Trs33"/>
</dbReference>
<evidence type="ECO:0000313" key="3">
    <source>
        <dbReference type="EMBL" id="KAK9867202.1"/>
    </source>
</evidence>
<dbReference type="InterPro" id="IPR007194">
    <property type="entry name" value="TRAPP_component"/>
</dbReference>
<dbReference type="GO" id="GO:0030008">
    <property type="term" value="C:TRAPP complex"/>
    <property type="evidence" value="ECO:0007669"/>
    <property type="project" value="TreeGrafter"/>
</dbReference>
<evidence type="ECO:0000256" key="2">
    <source>
        <dbReference type="SAM" id="MobiDB-lite"/>
    </source>
</evidence>
<dbReference type="GO" id="GO:0005801">
    <property type="term" value="C:cis-Golgi network"/>
    <property type="evidence" value="ECO:0007669"/>
    <property type="project" value="TreeGrafter"/>
</dbReference>
<dbReference type="EMBL" id="JALJOV010000102">
    <property type="protein sequence ID" value="KAK9867202.1"/>
    <property type="molecule type" value="Genomic_DNA"/>
</dbReference>
<dbReference type="GO" id="GO:0005802">
    <property type="term" value="C:trans-Golgi network"/>
    <property type="evidence" value="ECO:0007669"/>
    <property type="project" value="TreeGrafter"/>
</dbReference>
<accession>A0AAW1TE12</accession>
<comment type="caution">
    <text evidence="3">The sequence shown here is derived from an EMBL/GenBank/DDBJ whole genome shotgun (WGS) entry which is preliminary data.</text>
</comment>
<dbReference type="InterPro" id="IPR024096">
    <property type="entry name" value="NO_sig/Golgi_transp_ligand-bd"/>
</dbReference>
<dbReference type="Pfam" id="PF04051">
    <property type="entry name" value="TRAPP"/>
    <property type="match status" value="1"/>
</dbReference>
<gene>
    <name evidence="3" type="ORF">WJX84_004845</name>
</gene>
<keyword evidence="4" id="KW-1185">Reference proteome</keyword>
<comment type="similarity">
    <text evidence="1">Belongs to the TRAPP small subunits family. BET3 subfamily.</text>
</comment>
<dbReference type="SUPFAM" id="SSF111126">
    <property type="entry name" value="Ligand-binding domain in the NO signalling and Golgi transport"/>
    <property type="match status" value="1"/>
</dbReference>
<protein>
    <recommendedName>
        <fullName evidence="5">Trafficking protein particle complex subunit 6B</fullName>
    </recommendedName>
</protein>
<dbReference type="GO" id="GO:0006888">
    <property type="term" value="P:endoplasmic reticulum to Golgi vesicle-mediated transport"/>
    <property type="evidence" value="ECO:0007669"/>
    <property type="project" value="TreeGrafter"/>
</dbReference>
<dbReference type="PANTHER" id="PTHR12817:SF0">
    <property type="entry name" value="GEO08327P1"/>
    <property type="match status" value="1"/>
</dbReference>
<dbReference type="Gene3D" id="3.30.1380.20">
    <property type="entry name" value="Trafficking protein particle complex subunit 3"/>
    <property type="match status" value="1"/>
</dbReference>
<proteinExistence type="inferred from homology"/>
<dbReference type="CDD" id="cd14944">
    <property type="entry name" value="TRAPPC6A_Trs33"/>
    <property type="match status" value="1"/>
</dbReference>